<dbReference type="Pfam" id="PF01535">
    <property type="entry name" value="PPR"/>
    <property type="match status" value="8"/>
</dbReference>
<dbReference type="PANTHER" id="PTHR47926:SF370">
    <property type="entry name" value="DYW DOMAIN-CONTAINING PROTEIN"/>
    <property type="match status" value="1"/>
</dbReference>
<dbReference type="FunFam" id="1.25.40.10:FF:000031">
    <property type="entry name" value="Pentatricopeptide repeat-containing protein mitochondrial"/>
    <property type="match status" value="1"/>
</dbReference>
<sequence>MCYMQISQKFYEAFKHCSLSLKSPHIARKLHAQLILSGLHTSLFLLNNLLHMYSNCGLTHDAFQVFQETNHRNIFTWNTMIRAFVNSGRINEADKLFDEMPVRVKDSVSWTTMISGYVQNGFHERGVETFSLMLRDSNGLDPFSFTSVMKACGLLGDSRLGLELHGLVIKFGFGMETCIQNSLVGMYVKCGDVSLAETVFFDIERPSLFCWNSMIYGYSQMYGPYKALEIFNQMPERDEVSWNTLISIFSQHGFGVECLAMFVEMCNQGFSPNFMSYGSVLSACASISDLKWGAHLHARILRMEHSLDLVLGNGLIDMYAKCGRLGLARRIFSSLKDRDHVSWNSLITGVAQFGLDEDALILFNQMRQSSVVLDEFILPTALGVCSGQNYATTGELLHGYTIKSGMDSSAPVGNAVITMYAKCGDTDKANFVFRLMPLRNTISWTAMITAFSRSGDIDKARECFDTMPERNIITWNSMLSTYVQNGFSEEGLKLYVLMRSNRVQPDWITFTTSIRACADLAIVKLGMQVVTHAIKFGLSSNISVANSIITMYSRCGQIEEAKNAFDSIYAKDLISWNAMLAAFAQNGFGRKVIETFEDMLKSKCKPNHISYVSVLSGCSHMGLVDEGKHYFDSMTQVFGISPTNEHFACMVDLLGRAGLLEQAKNLIEGMPFKPNATVWSALLGACRIHHDLRLAETAAKNLMELDVEDSGGYVLLANIYGESGELENVADMRKLIKAKGIRKSTGCSWIEVDNRVNVFTVDDTSHPQIKEVHIKLEEIMKKIEDTGKYISVDSSVHRSRKYHSEKLAFAFGLLNLPSWMPIRVMKNLRVCDDCHLVIKLLSLVTSRELIMRDGYRFHHFKDGFCSCKDYW</sequence>
<feature type="repeat" description="PPR" evidence="3">
    <location>
        <begin position="572"/>
        <end position="606"/>
    </location>
</feature>
<organism evidence="5 6">
    <name type="scientific">Vicia faba</name>
    <name type="common">Broad bean</name>
    <name type="synonym">Faba vulgaris</name>
    <dbReference type="NCBI Taxonomy" id="3906"/>
    <lineage>
        <taxon>Eukaryota</taxon>
        <taxon>Viridiplantae</taxon>
        <taxon>Streptophyta</taxon>
        <taxon>Embryophyta</taxon>
        <taxon>Tracheophyta</taxon>
        <taxon>Spermatophyta</taxon>
        <taxon>Magnoliopsida</taxon>
        <taxon>eudicotyledons</taxon>
        <taxon>Gunneridae</taxon>
        <taxon>Pentapetalae</taxon>
        <taxon>rosids</taxon>
        <taxon>fabids</taxon>
        <taxon>Fabales</taxon>
        <taxon>Fabaceae</taxon>
        <taxon>Papilionoideae</taxon>
        <taxon>50 kb inversion clade</taxon>
        <taxon>NPAAA clade</taxon>
        <taxon>Hologalegina</taxon>
        <taxon>IRL clade</taxon>
        <taxon>Fabeae</taxon>
        <taxon>Vicia</taxon>
    </lineage>
</organism>
<dbReference type="InterPro" id="IPR032867">
    <property type="entry name" value="DYW_dom"/>
</dbReference>
<dbReference type="Pfam" id="PF20431">
    <property type="entry name" value="E_motif"/>
    <property type="match status" value="1"/>
</dbReference>
<dbReference type="FunFam" id="1.25.40.10:FF:000366">
    <property type="entry name" value="Pentatricopeptide (PPR) repeat-containing protein"/>
    <property type="match status" value="1"/>
</dbReference>
<evidence type="ECO:0000256" key="1">
    <source>
        <dbReference type="ARBA" id="ARBA00006643"/>
    </source>
</evidence>
<dbReference type="InterPro" id="IPR002885">
    <property type="entry name" value="PPR_rpt"/>
</dbReference>
<protein>
    <recommendedName>
        <fullName evidence="4">DYW domain-containing protein</fullName>
    </recommendedName>
</protein>
<evidence type="ECO:0000256" key="2">
    <source>
        <dbReference type="ARBA" id="ARBA00022737"/>
    </source>
</evidence>
<evidence type="ECO:0000313" key="5">
    <source>
        <dbReference type="EMBL" id="CAI8605251.1"/>
    </source>
</evidence>
<dbReference type="FunFam" id="1.25.40.10:FF:001063">
    <property type="entry name" value="Pentatricopeptide repeat-containing protein isoform A"/>
    <property type="match status" value="1"/>
</dbReference>
<dbReference type="Pfam" id="PF13041">
    <property type="entry name" value="PPR_2"/>
    <property type="match status" value="4"/>
</dbReference>
<comment type="similarity">
    <text evidence="1">Belongs to the PPR family. PCMP-H subfamily.</text>
</comment>
<evidence type="ECO:0000256" key="3">
    <source>
        <dbReference type="PROSITE-ProRule" id="PRU00708"/>
    </source>
</evidence>
<proteinExistence type="inferred from homology"/>
<dbReference type="EMBL" id="OX451738">
    <property type="protein sequence ID" value="CAI8605251.1"/>
    <property type="molecule type" value="Genomic_DNA"/>
</dbReference>
<name>A0AAV1A4I0_VICFA</name>
<dbReference type="Gene3D" id="1.25.40.10">
    <property type="entry name" value="Tetratricopeptide repeat domain"/>
    <property type="match status" value="6"/>
</dbReference>
<dbReference type="FunFam" id="1.25.40.10:FF:000780">
    <property type="entry name" value="Pentatricopeptide repeat-containing protein isoform A"/>
    <property type="match status" value="1"/>
</dbReference>
<dbReference type="InterPro" id="IPR011990">
    <property type="entry name" value="TPR-like_helical_dom_sf"/>
</dbReference>
<dbReference type="GO" id="GO:0003723">
    <property type="term" value="F:RNA binding"/>
    <property type="evidence" value="ECO:0007669"/>
    <property type="project" value="InterPro"/>
</dbReference>
<reference evidence="5 6" key="1">
    <citation type="submission" date="2023-01" db="EMBL/GenBank/DDBJ databases">
        <authorList>
            <person name="Kreplak J."/>
        </authorList>
    </citation>
    <scope>NUCLEOTIDE SEQUENCE [LARGE SCALE GENOMIC DNA]</scope>
</reference>
<dbReference type="Pfam" id="PF14432">
    <property type="entry name" value="DYW_deaminase"/>
    <property type="match status" value="1"/>
</dbReference>
<keyword evidence="6" id="KW-1185">Reference proteome</keyword>
<feature type="repeat" description="PPR" evidence="3">
    <location>
        <begin position="73"/>
        <end position="103"/>
    </location>
</feature>
<dbReference type="FunFam" id="1.25.40.10:FF:000285">
    <property type="entry name" value="Pentatricopeptide repeat-containing protein, chloroplastic"/>
    <property type="match status" value="1"/>
</dbReference>
<feature type="repeat" description="PPR" evidence="3">
    <location>
        <begin position="339"/>
        <end position="373"/>
    </location>
</feature>
<keyword evidence="2" id="KW-0677">Repeat</keyword>
<feature type="repeat" description="PPR" evidence="3">
    <location>
        <begin position="106"/>
        <end position="136"/>
    </location>
</feature>
<dbReference type="FunFam" id="1.25.40.10:FF:000442">
    <property type="entry name" value="Pentatricopeptide repeat-containing protein At3g49710"/>
    <property type="match status" value="1"/>
</dbReference>
<feature type="repeat" description="PPR" evidence="3">
    <location>
        <begin position="238"/>
        <end position="272"/>
    </location>
</feature>
<feature type="domain" description="DYW" evidence="4">
    <location>
        <begin position="802"/>
        <end position="871"/>
    </location>
</feature>
<dbReference type="PROSITE" id="PS51375">
    <property type="entry name" value="PPR"/>
    <property type="match status" value="7"/>
</dbReference>
<dbReference type="GO" id="GO:0009451">
    <property type="term" value="P:RNA modification"/>
    <property type="evidence" value="ECO:0007669"/>
    <property type="project" value="InterPro"/>
</dbReference>
<dbReference type="PANTHER" id="PTHR47926">
    <property type="entry name" value="PENTATRICOPEPTIDE REPEAT-CONTAINING PROTEIN"/>
    <property type="match status" value="1"/>
</dbReference>
<dbReference type="NCBIfam" id="TIGR00756">
    <property type="entry name" value="PPR"/>
    <property type="match status" value="7"/>
</dbReference>
<dbReference type="InterPro" id="IPR046848">
    <property type="entry name" value="E_motif"/>
</dbReference>
<evidence type="ECO:0000259" key="4">
    <source>
        <dbReference type="Pfam" id="PF14432"/>
    </source>
</evidence>
<feature type="repeat" description="PPR" evidence="3">
    <location>
        <begin position="471"/>
        <end position="505"/>
    </location>
</feature>
<evidence type="ECO:0000313" key="6">
    <source>
        <dbReference type="Proteomes" id="UP001157006"/>
    </source>
</evidence>
<accession>A0AAV1A4I0</accession>
<dbReference type="Proteomes" id="UP001157006">
    <property type="component" value="Chromosome 3"/>
</dbReference>
<dbReference type="InterPro" id="IPR046960">
    <property type="entry name" value="PPR_At4g14850-like_plant"/>
</dbReference>
<feature type="repeat" description="PPR" evidence="3">
    <location>
        <begin position="440"/>
        <end position="470"/>
    </location>
</feature>
<dbReference type="AlphaFoldDB" id="A0AAV1A4I0"/>
<dbReference type="GO" id="GO:0008270">
    <property type="term" value="F:zinc ion binding"/>
    <property type="evidence" value="ECO:0007669"/>
    <property type="project" value="InterPro"/>
</dbReference>
<gene>
    <name evidence="5" type="ORF">VFH_III174280</name>
</gene>